<evidence type="ECO:0000256" key="4">
    <source>
        <dbReference type="ARBA" id="ARBA00023163"/>
    </source>
</evidence>
<reference evidence="5 6" key="1">
    <citation type="submission" date="2019-04" db="EMBL/GenBank/DDBJ databases">
        <title>Bacillus sediminilitoris sp. nov., isolated from a tidal flat sediment on the East China Sea.</title>
        <authorList>
            <person name="Wei Y."/>
            <person name="Mao H."/>
            <person name="Fang J."/>
        </authorList>
    </citation>
    <scope>NUCLEOTIDE SEQUENCE [LARGE SCALE GENOMIC DNA]</scope>
    <source>
        <strain evidence="5 6">DSL-17</strain>
    </source>
</reference>
<dbReference type="InterPro" id="IPR036390">
    <property type="entry name" value="WH_DNA-bd_sf"/>
</dbReference>
<protein>
    <submittedName>
        <fullName evidence="5">LysR family transcriptional regulator</fullName>
    </submittedName>
</protein>
<dbReference type="Gene3D" id="3.40.190.10">
    <property type="entry name" value="Periplasmic binding protein-like II"/>
    <property type="match status" value="2"/>
</dbReference>
<dbReference type="OrthoDB" id="9803735at2"/>
<dbReference type="PRINTS" id="PR00039">
    <property type="entry name" value="HTHLYSR"/>
</dbReference>
<dbReference type="Proteomes" id="UP000310334">
    <property type="component" value="Unassembled WGS sequence"/>
</dbReference>
<evidence type="ECO:0000256" key="2">
    <source>
        <dbReference type="ARBA" id="ARBA00023015"/>
    </source>
</evidence>
<keyword evidence="3" id="KW-0238">DNA-binding</keyword>
<name>A0A4S4BPH3_9BACI</name>
<dbReference type="EMBL" id="SSNT01000019">
    <property type="protein sequence ID" value="THF76633.1"/>
    <property type="molecule type" value="Genomic_DNA"/>
</dbReference>
<comment type="similarity">
    <text evidence="1">Belongs to the LysR transcriptional regulatory family.</text>
</comment>
<dbReference type="Gene3D" id="1.10.10.10">
    <property type="entry name" value="Winged helix-like DNA-binding domain superfamily/Winged helix DNA-binding domain"/>
    <property type="match status" value="1"/>
</dbReference>
<keyword evidence="2" id="KW-0805">Transcription regulation</keyword>
<dbReference type="GO" id="GO:0032993">
    <property type="term" value="C:protein-DNA complex"/>
    <property type="evidence" value="ECO:0007669"/>
    <property type="project" value="TreeGrafter"/>
</dbReference>
<evidence type="ECO:0000256" key="1">
    <source>
        <dbReference type="ARBA" id="ARBA00009437"/>
    </source>
</evidence>
<evidence type="ECO:0000256" key="3">
    <source>
        <dbReference type="ARBA" id="ARBA00023125"/>
    </source>
</evidence>
<dbReference type="CDD" id="cd08414">
    <property type="entry name" value="PBP2_LTTR_aromatics_like"/>
    <property type="match status" value="1"/>
</dbReference>
<dbReference type="AlphaFoldDB" id="A0A4S4BPH3"/>
<sequence>MELRQLKYFTVVAEELHFGRAALRLQMTQPPLSQQILQLESELGVKLFERSKRHVELTNAGKIYLQEVLLVLTKLEEAKASALRAQNGMVGRLVVGFVGSATFDILPIIVRGFQEQFPNVDLILHEMPTPMQIEAFHNKEIDIGFVRPPIFDPLLSLLSVYQESCIAVVPKLHPFAQRASISLEDLSKEQFILVEREIWPSWYDDVISKCHDAGFSPIIRQGVKEIQTVIGLVASGLGISIVPRSTSNFHVRDVTYVNIEQEAPRVEMSLAWRTNENSNLVKQFLDTATKFIDCGKHSKG</sequence>
<dbReference type="InterPro" id="IPR036388">
    <property type="entry name" value="WH-like_DNA-bd_sf"/>
</dbReference>
<organism evidence="5 6">
    <name type="scientific">Metabacillus sediminilitoris</name>
    <dbReference type="NCBI Taxonomy" id="2567941"/>
    <lineage>
        <taxon>Bacteria</taxon>
        <taxon>Bacillati</taxon>
        <taxon>Bacillota</taxon>
        <taxon>Bacilli</taxon>
        <taxon>Bacillales</taxon>
        <taxon>Bacillaceae</taxon>
        <taxon>Metabacillus</taxon>
    </lineage>
</organism>
<evidence type="ECO:0000313" key="5">
    <source>
        <dbReference type="EMBL" id="THF76633.1"/>
    </source>
</evidence>
<proteinExistence type="inferred from homology"/>
<dbReference type="Pfam" id="PF03466">
    <property type="entry name" value="LysR_substrate"/>
    <property type="match status" value="1"/>
</dbReference>
<dbReference type="PROSITE" id="PS50931">
    <property type="entry name" value="HTH_LYSR"/>
    <property type="match status" value="1"/>
</dbReference>
<dbReference type="PANTHER" id="PTHR30346:SF0">
    <property type="entry name" value="HCA OPERON TRANSCRIPTIONAL ACTIVATOR HCAR"/>
    <property type="match status" value="1"/>
</dbReference>
<dbReference type="RefSeq" id="WP_136357512.1">
    <property type="nucleotide sequence ID" value="NZ_CP046266.1"/>
</dbReference>
<keyword evidence="4" id="KW-0804">Transcription</keyword>
<dbReference type="PANTHER" id="PTHR30346">
    <property type="entry name" value="TRANSCRIPTIONAL DUAL REGULATOR HCAR-RELATED"/>
    <property type="match status" value="1"/>
</dbReference>
<evidence type="ECO:0000313" key="6">
    <source>
        <dbReference type="Proteomes" id="UP000310334"/>
    </source>
</evidence>
<comment type="caution">
    <text evidence="5">The sequence shown here is derived from an EMBL/GenBank/DDBJ whole genome shotgun (WGS) entry which is preliminary data.</text>
</comment>
<dbReference type="InterPro" id="IPR000847">
    <property type="entry name" value="LysR_HTH_N"/>
</dbReference>
<dbReference type="Pfam" id="PF00126">
    <property type="entry name" value="HTH_1"/>
    <property type="match status" value="1"/>
</dbReference>
<keyword evidence="6" id="KW-1185">Reference proteome</keyword>
<dbReference type="GO" id="GO:0003677">
    <property type="term" value="F:DNA binding"/>
    <property type="evidence" value="ECO:0007669"/>
    <property type="project" value="UniProtKB-KW"/>
</dbReference>
<dbReference type="FunFam" id="1.10.10.10:FF:000001">
    <property type="entry name" value="LysR family transcriptional regulator"/>
    <property type="match status" value="1"/>
</dbReference>
<dbReference type="SUPFAM" id="SSF53850">
    <property type="entry name" value="Periplasmic binding protein-like II"/>
    <property type="match status" value="1"/>
</dbReference>
<accession>A0A4S4BPH3</accession>
<dbReference type="GO" id="GO:0003700">
    <property type="term" value="F:DNA-binding transcription factor activity"/>
    <property type="evidence" value="ECO:0007669"/>
    <property type="project" value="InterPro"/>
</dbReference>
<gene>
    <name evidence="5" type="ORF">E6W99_21045</name>
</gene>
<dbReference type="InterPro" id="IPR005119">
    <property type="entry name" value="LysR_subst-bd"/>
</dbReference>
<dbReference type="SUPFAM" id="SSF46785">
    <property type="entry name" value="Winged helix' DNA-binding domain"/>
    <property type="match status" value="1"/>
</dbReference>